<keyword evidence="3" id="KW-1185">Reference proteome</keyword>
<dbReference type="Proteomes" id="UP000184383">
    <property type="component" value="Unassembled WGS sequence"/>
</dbReference>
<dbReference type="InterPro" id="IPR000210">
    <property type="entry name" value="BTB/POZ_dom"/>
</dbReference>
<feature type="domain" description="BTB" evidence="1">
    <location>
        <begin position="32"/>
        <end position="91"/>
    </location>
</feature>
<dbReference type="SUPFAM" id="SSF54695">
    <property type="entry name" value="POZ domain"/>
    <property type="match status" value="1"/>
</dbReference>
<dbReference type="InterPro" id="IPR011333">
    <property type="entry name" value="SKP1/BTB/POZ_sf"/>
</dbReference>
<dbReference type="GeneID" id="63746818"/>
<dbReference type="PROSITE" id="PS50097">
    <property type="entry name" value="BTB"/>
    <property type="match status" value="1"/>
</dbReference>
<dbReference type="PANTHER" id="PTHR47843:SF5">
    <property type="entry name" value="BTB_POZ DOMAIN PROTEIN"/>
    <property type="match status" value="1"/>
</dbReference>
<dbReference type="RefSeq" id="XP_040689643.1">
    <property type="nucleotide sequence ID" value="XM_040830970.1"/>
</dbReference>
<protein>
    <recommendedName>
        <fullName evidence="1">BTB domain-containing protein</fullName>
    </recommendedName>
</protein>
<gene>
    <name evidence="2" type="ORF">ASPWEDRAFT_172752</name>
</gene>
<evidence type="ECO:0000313" key="3">
    <source>
        <dbReference type="Proteomes" id="UP000184383"/>
    </source>
</evidence>
<accession>A0A1L9RMA5</accession>
<dbReference type="Gene3D" id="3.30.710.10">
    <property type="entry name" value="Potassium Channel Kv1.1, Chain A"/>
    <property type="match status" value="1"/>
</dbReference>
<sequence length="209" mass="23585">MEPTTEIKATTDGMEKVLVGNIKKLFRSSKYTDVTIRTDDGEYKVHKLVLCAQSEYFNRLFDGNWRESNQNTIELKDDKPEAVKAMIHSMYGLDYATVCANDSPSFHASVCCVADKYLMDELKTQARAKYDLAVRKCLMEMGDDAVQLIATLYNEPSGFDCVLREPVTDICARHISFFFALDRFRAALHDIPAFAIDIISAAARNSSVR</sequence>
<reference evidence="3" key="1">
    <citation type="journal article" date="2017" name="Genome Biol.">
        <title>Comparative genomics reveals high biological diversity and specific adaptations in the industrially and medically important fungal genus Aspergillus.</title>
        <authorList>
            <person name="de Vries R.P."/>
            <person name="Riley R."/>
            <person name="Wiebenga A."/>
            <person name="Aguilar-Osorio G."/>
            <person name="Amillis S."/>
            <person name="Uchima C.A."/>
            <person name="Anderluh G."/>
            <person name="Asadollahi M."/>
            <person name="Askin M."/>
            <person name="Barry K."/>
            <person name="Battaglia E."/>
            <person name="Bayram O."/>
            <person name="Benocci T."/>
            <person name="Braus-Stromeyer S.A."/>
            <person name="Caldana C."/>
            <person name="Canovas D."/>
            <person name="Cerqueira G.C."/>
            <person name="Chen F."/>
            <person name="Chen W."/>
            <person name="Choi C."/>
            <person name="Clum A."/>
            <person name="Dos Santos R.A."/>
            <person name="Damasio A.R."/>
            <person name="Diallinas G."/>
            <person name="Emri T."/>
            <person name="Fekete E."/>
            <person name="Flipphi M."/>
            <person name="Freyberg S."/>
            <person name="Gallo A."/>
            <person name="Gournas C."/>
            <person name="Habgood R."/>
            <person name="Hainaut M."/>
            <person name="Harispe M.L."/>
            <person name="Henrissat B."/>
            <person name="Hilden K.S."/>
            <person name="Hope R."/>
            <person name="Hossain A."/>
            <person name="Karabika E."/>
            <person name="Karaffa L."/>
            <person name="Karanyi Z."/>
            <person name="Krasevec N."/>
            <person name="Kuo A."/>
            <person name="Kusch H."/>
            <person name="LaButti K."/>
            <person name="Lagendijk E.L."/>
            <person name="Lapidus A."/>
            <person name="Levasseur A."/>
            <person name="Lindquist E."/>
            <person name="Lipzen A."/>
            <person name="Logrieco A.F."/>
            <person name="MacCabe A."/>
            <person name="Maekelae M.R."/>
            <person name="Malavazi I."/>
            <person name="Melin P."/>
            <person name="Meyer V."/>
            <person name="Mielnichuk N."/>
            <person name="Miskei M."/>
            <person name="Molnar A.P."/>
            <person name="Mule G."/>
            <person name="Ngan C.Y."/>
            <person name="Orejas M."/>
            <person name="Orosz E."/>
            <person name="Ouedraogo J.P."/>
            <person name="Overkamp K.M."/>
            <person name="Park H.-S."/>
            <person name="Perrone G."/>
            <person name="Piumi F."/>
            <person name="Punt P.J."/>
            <person name="Ram A.F."/>
            <person name="Ramon A."/>
            <person name="Rauscher S."/>
            <person name="Record E."/>
            <person name="Riano-Pachon D.M."/>
            <person name="Robert V."/>
            <person name="Roehrig J."/>
            <person name="Ruller R."/>
            <person name="Salamov A."/>
            <person name="Salih N.S."/>
            <person name="Samson R.A."/>
            <person name="Sandor E."/>
            <person name="Sanguinetti M."/>
            <person name="Schuetze T."/>
            <person name="Sepcic K."/>
            <person name="Shelest E."/>
            <person name="Sherlock G."/>
            <person name="Sophianopoulou V."/>
            <person name="Squina F.M."/>
            <person name="Sun H."/>
            <person name="Susca A."/>
            <person name="Todd R.B."/>
            <person name="Tsang A."/>
            <person name="Unkles S.E."/>
            <person name="van de Wiele N."/>
            <person name="van Rossen-Uffink D."/>
            <person name="Oliveira J.V."/>
            <person name="Vesth T.C."/>
            <person name="Visser J."/>
            <person name="Yu J.-H."/>
            <person name="Zhou M."/>
            <person name="Andersen M.R."/>
            <person name="Archer D.B."/>
            <person name="Baker S.E."/>
            <person name="Benoit I."/>
            <person name="Brakhage A.A."/>
            <person name="Braus G.H."/>
            <person name="Fischer R."/>
            <person name="Frisvad J.C."/>
            <person name="Goldman G.H."/>
            <person name="Houbraken J."/>
            <person name="Oakley B."/>
            <person name="Pocsi I."/>
            <person name="Scazzocchio C."/>
            <person name="Seiboth B."/>
            <person name="vanKuyk P.A."/>
            <person name="Wortman J."/>
            <person name="Dyer P.S."/>
            <person name="Grigoriev I.V."/>
        </authorList>
    </citation>
    <scope>NUCLEOTIDE SEQUENCE [LARGE SCALE GENOMIC DNA]</scope>
    <source>
        <strain evidence="3">DTO 134E9</strain>
    </source>
</reference>
<dbReference type="STRING" id="1073089.A0A1L9RMA5"/>
<evidence type="ECO:0000313" key="2">
    <source>
        <dbReference type="EMBL" id="OJJ35967.1"/>
    </source>
</evidence>
<name>A0A1L9RMA5_ASPWE</name>
<organism evidence="2 3">
    <name type="scientific">Aspergillus wentii DTO 134E9</name>
    <dbReference type="NCBI Taxonomy" id="1073089"/>
    <lineage>
        <taxon>Eukaryota</taxon>
        <taxon>Fungi</taxon>
        <taxon>Dikarya</taxon>
        <taxon>Ascomycota</taxon>
        <taxon>Pezizomycotina</taxon>
        <taxon>Eurotiomycetes</taxon>
        <taxon>Eurotiomycetidae</taxon>
        <taxon>Eurotiales</taxon>
        <taxon>Aspergillaceae</taxon>
        <taxon>Aspergillus</taxon>
        <taxon>Aspergillus subgen. Cremei</taxon>
    </lineage>
</organism>
<dbReference type="Pfam" id="PF00651">
    <property type="entry name" value="BTB"/>
    <property type="match status" value="1"/>
</dbReference>
<dbReference type="SMART" id="SM00225">
    <property type="entry name" value="BTB"/>
    <property type="match status" value="1"/>
</dbReference>
<dbReference type="EMBL" id="KV878212">
    <property type="protein sequence ID" value="OJJ35967.1"/>
    <property type="molecule type" value="Genomic_DNA"/>
</dbReference>
<proteinExistence type="predicted"/>
<dbReference type="OrthoDB" id="6359816at2759"/>
<dbReference type="AlphaFoldDB" id="A0A1L9RMA5"/>
<evidence type="ECO:0000259" key="1">
    <source>
        <dbReference type="PROSITE" id="PS50097"/>
    </source>
</evidence>
<dbReference type="PANTHER" id="PTHR47843">
    <property type="entry name" value="BTB DOMAIN-CONTAINING PROTEIN-RELATED"/>
    <property type="match status" value="1"/>
</dbReference>
<dbReference type="VEuPathDB" id="FungiDB:ASPWEDRAFT_172752"/>